<dbReference type="PANTHER" id="PTHR45766:SF6">
    <property type="entry name" value="SWI_SNF-RELATED MATRIX-ASSOCIATED ACTIN-DEPENDENT REGULATOR OF CHROMATIN SUBFAMILY A-LIKE PROTEIN 1"/>
    <property type="match status" value="1"/>
</dbReference>
<sequence>MKILDNINALWGDDLKQTLKPGAKLKIAASCFSIYAYEALKKELGKIDSLEFIFTSSAFVPNEVIDKITKQRREFHIPKLERERNLYGSEFEIQLKNKLTQRAIAKECAEWMRRKTKFRSNATKAPMQQFACVDSQNTETAYMPLHGFTAVDLGYQQGDAVSNLINKIDEAPLTTTYLQLFDQIWNDSSKLGDVTENICAHIESVYKENSPEKVYFLMLFNIFNEFLEDLNEDVLPNDLTGYQDSVVWNKLFNFQRDAATGIINKLESYNGCILADSVGLGKTFTALAVIKYYELRNKSVLVLCPKKLADNWLNYNRNLKTNILAKDRLNYDVLCHTDLQRTTGESFGTPLNRINWGNYDLVVIDESHNFRNNDAYKDKETRYKKLMDSVVRDGVKTKVLMLSATPVNNRFNDLRNQLALAYEGDSENLNKLLRTEKSVEEIFRKAQAVFNLWSKLAPEDRTARAILESLDFDFFELLDSVTIARSRKHIE</sequence>
<keyword evidence="1" id="KW-0378">Hydrolase</keyword>
<protein>
    <submittedName>
        <fullName evidence="3">DEAD/DEAH box helicase-like protein</fullName>
    </submittedName>
</protein>
<dbReference type="SUPFAM" id="SSF52540">
    <property type="entry name" value="P-loop containing nucleoside triphosphate hydrolases"/>
    <property type="match status" value="1"/>
</dbReference>
<dbReference type="InterPro" id="IPR000330">
    <property type="entry name" value="SNF2_N"/>
</dbReference>
<dbReference type="Gene3D" id="3.40.50.10810">
    <property type="entry name" value="Tandem AAA-ATPase domain"/>
    <property type="match status" value="1"/>
</dbReference>
<dbReference type="GO" id="GO:0031297">
    <property type="term" value="P:replication fork processing"/>
    <property type="evidence" value="ECO:0007669"/>
    <property type="project" value="TreeGrafter"/>
</dbReference>
<dbReference type="SMART" id="SM00487">
    <property type="entry name" value="DEXDc"/>
    <property type="match status" value="1"/>
</dbReference>
<organism evidence="3">
    <name type="scientific">hydrothermal vent metagenome</name>
    <dbReference type="NCBI Taxonomy" id="652676"/>
    <lineage>
        <taxon>unclassified sequences</taxon>
        <taxon>metagenomes</taxon>
        <taxon>ecological metagenomes</taxon>
    </lineage>
</organism>
<evidence type="ECO:0000313" key="3">
    <source>
        <dbReference type="EMBL" id="VAW83744.1"/>
    </source>
</evidence>
<keyword evidence="3" id="KW-0347">Helicase</keyword>
<keyword evidence="3" id="KW-0547">Nucleotide-binding</keyword>
<dbReference type="InterPro" id="IPR038718">
    <property type="entry name" value="SNF2-like_sf"/>
</dbReference>
<dbReference type="InterPro" id="IPR014001">
    <property type="entry name" value="Helicase_ATP-bd"/>
</dbReference>
<evidence type="ECO:0000256" key="1">
    <source>
        <dbReference type="ARBA" id="ARBA00022801"/>
    </source>
</evidence>
<feature type="domain" description="Helicase ATP-binding" evidence="2">
    <location>
        <begin position="263"/>
        <end position="424"/>
    </location>
</feature>
<dbReference type="GO" id="GO:0016787">
    <property type="term" value="F:hydrolase activity"/>
    <property type="evidence" value="ECO:0007669"/>
    <property type="project" value="UniProtKB-KW"/>
</dbReference>
<evidence type="ECO:0000259" key="2">
    <source>
        <dbReference type="PROSITE" id="PS51192"/>
    </source>
</evidence>
<dbReference type="GO" id="GO:0043596">
    <property type="term" value="C:nuclear replication fork"/>
    <property type="evidence" value="ECO:0007669"/>
    <property type="project" value="TreeGrafter"/>
</dbReference>
<name>A0A3B0ZQQ4_9ZZZZ</name>
<dbReference type="CDD" id="cd10311">
    <property type="entry name" value="PLDc_N_DEXD_c"/>
    <property type="match status" value="1"/>
</dbReference>
<dbReference type="PANTHER" id="PTHR45766">
    <property type="entry name" value="DNA ANNEALING HELICASE AND ENDONUCLEASE ZRANB3 FAMILY MEMBER"/>
    <property type="match status" value="1"/>
</dbReference>
<dbReference type="Pfam" id="PF00176">
    <property type="entry name" value="SNF2-rel_dom"/>
    <property type="match status" value="1"/>
</dbReference>
<dbReference type="PROSITE" id="PS51192">
    <property type="entry name" value="HELICASE_ATP_BIND_1"/>
    <property type="match status" value="1"/>
</dbReference>
<feature type="non-terminal residue" evidence="3">
    <location>
        <position position="491"/>
    </location>
</feature>
<keyword evidence="3" id="KW-0067">ATP-binding</keyword>
<gene>
    <name evidence="3" type="ORF">MNBD_GAMMA16-614</name>
</gene>
<dbReference type="CDD" id="cd18011">
    <property type="entry name" value="DEXDc_RapA"/>
    <property type="match status" value="1"/>
</dbReference>
<dbReference type="InterPro" id="IPR027417">
    <property type="entry name" value="P-loop_NTPase"/>
</dbReference>
<dbReference type="GO" id="GO:0005524">
    <property type="term" value="F:ATP binding"/>
    <property type="evidence" value="ECO:0007669"/>
    <property type="project" value="UniProtKB-KW"/>
</dbReference>
<dbReference type="GO" id="GO:0004386">
    <property type="term" value="F:helicase activity"/>
    <property type="evidence" value="ECO:0007669"/>
    <property type="project" value="UniProtKB-KW"/>
</dbReference>
<accession>A0A3B0ZQQ4</accession>
<dbReference type="InterPro" id="IPR057342">
    <property type="entry name" value="DEXDc_RapA"/>
</dbReference>
<dbReference type="AlphaFoldDB" id="A0A3B0ZQQ4"/>
<dbReference type="EMBL" id="UOFO01000024">
    <property type="protein sequence ID" value="VAW83744.1"/>
    <property type="molecule type" value="Genomic_DNA"/>
</dbReference>
<dbReference type="GO" id="GO:0006281">
    <property type="term" value="P:DNA repair"/>
    <property type="evidence" value="ECO:0007669"/>
    <property type="project" value="TreeGrafter"/>
</dbReference>
<reference evidence="3" key="1">
    <citation type="submission" date="2018-06" db="EMBL/GenBank/DDBJ databases">
        <authorList>
            <person name="Zhirakovskaya E."/>
        </authorList>
    </citation>
    <scope>NUCLEOTIDE SEQUENCE</scope>
</reference>
<proteinExistence type="predicted"/>